<dbReference type="PROSITE" id="PS00041">
    <property type="entry name" value="HTH_ARAC_FAMILY_1"/>
    <property type="match status" value="1"/>
</dbReference>
<evidence type="ECO:0000313" key="7">
    <source>
        <dbReference type="Proteomes" id="UP000037392"/>
    </source>
</evidence>
<dbReference type="SMART" id="SM00342">
    <property type="entry name" value="HTH_ARAC"/>
    <property type="match status" value="1"/>
</dbReference>
<dbReference type="RefSeq" id="WP_007862265.1">
    <property type="nucleotide sequence ID" value="NZ_KQ235875.1"/>
</dbReference>
<protein>
    <recommendedName>
        <fullName evidence="5">HTH araC/xylS-type domain-containing protein</fullName>
    </recommendedName>
</protein>
<keyword evidence="4" id="KW-0472">Membrane</keyword>
<evidence type="ECO:0000256" key="1">
    <source>
        <dbReference type="ARBA" id="ARBA00023015"/>
    </source>
</evidence>
<sequence length="714" mass="82123">MTEKAVKNPKKIRQLIHILALGSGFLVVLAIIFLTLFRIFERITYDSISDLNRDFAIQIDSLTETINSSIVNYGMQLFYSDAVKTMMGSGTFSNTDRVYMTRDLNTSLSSTDFAESIIIHNGYTEHVYSTDPSFPDQPIDIYKKSPIRQLLISRTNEDRFKPIYCHENGPGGKEYYTFMFYEVYPDGTPKPSTLIITIKSNWYKKSLLASNPSSDLIVINKHGDILVSASDSLLDKYTEYYPMITKEKNSGYFIDNKKKEICMYYESLTTGHTYMKISPLQKTLPRLLYFRRIVVCFMVTLISIFGAALVVLLIFALMPMLRLKDAIKTIDKLLEGNEPDMPGPPNAPSLPLREQINAVVSKSERASLEQVLYDMLAGKLSLSSSRLFKNQEGPFGFMLVHAQHRKDIYELVEKQHPEMVVTKSSHIYACIGIWESEEDYKDLAAFISQSLNCRLFKSSLFTDFESLASHFSNLNELRKLGLILNEEELVIHEEALAIKTPANTITTRDFTDLIVRLKSGSLDLSRAKWLEILDTIKNYRYDDFQYILYRAEDTICNILNEFSSDLLKDGQKLLPESLEQIRDLGEINRAFDRAFVSICDNYSEKKAEKYSELARHIKEIVQEHYHDSSLNSQRIADMIQMNNAYLGRMFKSSYGRSINDYINTCRLEESMRLLRHTDQSVEEIAQRVGFSNIKYFYVLFKKFTGITPTTYRAG</sequence>
<feature type="domain" description="HTH araC/xylS-type" evidence="5">
    <location>
        <begin position="615"/>
        <end position="714"/>
    </location>
</feature>
<keyword evidence="2" id="KW-0238">DNA-binding</keyword>
<proteinExistence type="predicted"/>
<dbReference type="InterPro" id="IPR020449">
    <property type="entry name" value="Tscrpt_reg_AraC-type_HTH"/>
</dbReference>
<feature type="transmembrane region" description="Helical" evidence="4">
    <location>
        <begin position="15"/>
        <end position="37"/>
    </location>
</feature>
<accession>A0A0J9B6M8</accession>
<gene>
    <name evidence="6" type="ORF">HMPREF9470_00675</name>
</gene>
<comment type="caution">
    <text evidence="6">The sequence shown here is derived from an EMBL/GenBank/DDBJ whole genome shotgun (WGS) entry which is preliminary data.</text>
</comment>
<dbReference type="PANTHER" id="PTHR43280">
    <property type="entry name" value="ARAC-FAMILY TRANSCRIPTIONAL REGULATOR"/>
    <property type="match status" value="1"/>
</dbReference>
<evidence type="ECO:0000313" key="6">
    <source>
        <dbReference type="EMBL" id="KMW08778.1"/>
    </source>
</evidence>
<evidence type="ECO:0000256" key="2">
    <source>
        <dbReference type="ARBA" id="ARBA00023125"/>
    </source>
</evidence>
<dbReference type="PANTHER" id="PTHR43280:SF28">
    <property type="entry name" value="HTH-TYPE TRANSCRIPTIONAL ACTIVATOR RHAS"/>
    <property type="match status" value="1"/>
</dbReference>
<dbReference type="PRINTS" id="PR00032">
    <property type="entry name" value="HTHARAC"/>
</dbReference>
<dbReference type="Proteomes" id="UP000037392">
    <property type="component" value="Unassembled WGS sequence"/>
</dbReference>
<dbReference type="InterPro" id="IPR009057">
    <property type="entry name" value="Homeodomain-like_sf"/>
</dbReference>
<dbReference type="PATRIC" id="fig|742734.4.peg.720"/>
<dbReference type="SUPFAM" id="SSF46689">
    <property type="entry name" value="Homeodomain-like"/>
    <property type="match status" value="1"/>
</dbReference>
<keyword evidence="4" id="KW-1133">Transmembrane helix</keyword>
<evidence type="ECO:0000259" key="5">
    <source>
        <dbReference type="PROSITE" id="PS01124"/>
    </source>
</evidence>
<evidence type="ECO:0000256" key="3">
    <source>
        <dbReference type="ARBA" id="ARBA00023163"/>
    </source>
</evidence>
<name>A0A0J9B6M8_9FIRM</name>
<keyword evidence="4" id="KW-0812">Transmembrane</keyword>
<dbReference type="GO" id="GO:0043565">
    <property type="term" value="F:sequence-specific DNA binding"/>
    <property type="evidence" value="ECO:0007669"/>
    <property type="project" value="InterPro"/>
</dbReference>
<dbReference type="Pfam" id="PF12833">
    <property type="entry name" value="HTH_18"/>
    <property type="match status" value="1"/>
</dbReference>
<keyword evidence="3" id="KW-0804">Transcription</keyword>
<dbReference type="GeneID" id="93165470"/>
<dbReference type="InterPro" id="IPR018062">
    <property type="entry name" value="HTH_AraC-typ_CS"/>
</dbReference>
<reference evidence="6 7" key="1">
    <citation type="submission" date="2011-04" db="EMBL/GenBank/DDBJ databases">
        <title>The Genome Sequence of Clostridium citroniae WAL-19142.</title>
        <authorList>
            <consortium name="The Broad Institute Genome Sequencing Platform"/>
            <person name="Earl A."/>
            <person name="Ward D."/>
            <person name="Feldgarden M."/>
            <person name="Gevers D."/>
            <person name="Warren Y.A."/>
            <person name="Tyrrell K.L."/>
            <person name="Citron D.M."/>
            <person name="Goldstein E.J."/>
            <person name="Daigneault M."/>
            <person name="Allen-Vercoe E."/>
            <person name="Young S.K."/>
            <person name="Zeng Q."/>
            <person name="Gargeya S."/>
            <person name="Fitzgerald M."/>
            <person name="Haas B."/>
            <person name="Abouelleil A."/>
            <person name="Alvarado L."/>
            <person name="Arachchi H.M."/>
            <person name="Berlin A."/>
            <person name="Brown A."/>
            <person name="Chapman S.B."/>
            <person name="Chen Z."/>
            <person name="Dunbar C."/>
            <person name="Freedman E."/>
            <person name="Gearin G."/>
            <person name="Gellesch M."/>
            <person name="Goldberg J."/>
            <person name="Griggs A."/>
            <person name="Gujja S."/>
            <person name="Heilman E.R."/>
            <person name="Heiman D."/>
            <person name="Howarth C."/>
            <person name="Larson L."/>
            <person name="Lui A."/>
            <person name="MacDonald P.J."/>
            <person name="Mehta T."/>
            <person name="Montmayeur A."/>
            <person name="Murphy C."/>
            <person name="Neiman D."/>
            <person name="Pearson M."/>
            <person name="Priest M."/>
            <person name="Roberts A."/>
            <person name="Saif S."/>
            <person name="Shea T."/>
            <person name="Shenoy N."/>
            <person name="Sisk P."/>
            <person name="Stolte C."/>
            <person name="Sykes S."/>
            <person name="White J."/>
            <person name="Yandava C."/>
            <person name="Wortman J."/>
            <person name="Nusbaum C."/>
            <person name="Birren B."/>
        </authorList>
    </citation>
    <scope>NUCLEOTIDE SEQUENCE [LARGE SCALE GENOMIC DNA]</scope>
    <source>
        <strain evidence="6 7">WAL-19142</strain>
    </source>
</reference>
<dbReference type="OrthoDB" id="9772063at2"/>
<evidence type="ECO:0000256" key="4">
    <source>
        <dbReference type="SAM" id="Phobius"/>
    </source>
</evidence>
<dbReference type="InterPro" id="IPR018060">
    <property type="entry name" value="HTH_AraC"/>
</dbReference>
<dbReference type="GO" id="GO:0003700">
    <property type="term" value="F:DNA-binding transcription factor activity"/>
    <property type="evidence" value="ECO:0007669"/>
    <property type="project" value="InterPro"/>
</dbReference>
<dbReference type="EMBL" id="ADLK01000078">
    <property type="protein sequence ID" value="KMW08778.1"/>
    <property type="molecule type" value="Genomic_DNA"/>
</dbReference>
<dbReference type="AlphaFoldDB" id="A0A0J9B6M8"/>
<organism evidence="6 7">
    <name type="scientific">[Clostridium] citroniae WAL-19142</name>
    <dbReference type="NCBI Taxonomy" id="742734"/>
    <lineage>
        <taxon>Bacteria</taxon>
        <taxon>Bacillati</taxon>
        <taxon>Bacillota</taxon>
        <taxon>Clostridia</taxon>
        <taxon>Lachnospirales</taxon>
        <taxon>Lachnospiraceae</taxon>
        <taxon>Enterocloster</taxon>
    </lineage>
</organism>
<keyword evidence="1" id="KW-0805">Transcription regulation</keyword>
<dbReference type="Gene3D" id="1.10.10.60">
    <property type="entry name" value="Homeodomain-like"/>
    <property type="match status" value="2"/>
</dbReference>
<dbReference type="PROSITE" id="PS01124">
    <property type="entry name" value="HTH_ARAC_FAMILY_2"/>
    <property type="match status" value="1"/>
</dbReference>
<feature type="transmembrane region" description="Helical" evidence="4">
    <location>
        <begin position="293"/>
        <end position="318"/>
    </location>
</feature>